<evidence type="ECO:0000313" key="1">
    <source>
        <dbReference type="EMBL" id="KAK1147804.1"/>
    </source>
</evidence>
<sequence length="772" mass="86843">MPSRRKPPGTTRKHVTTACIPCRDGKVKQSNDKRKVQVRVAVGLLARRVDILAQYIMDSGLPVPKIEEHDYLALKSIVEALEVVCDDLDANPERRSEVAMEVDEGGDGDEIAKAPSLATIGELREKKNWETPVTGDCHALRPPGTRTSGQDAYKQEGERKGAFGRQPAPQGAREGPGVPNRDDDVDEESDDEVTDQLSCRLGRLQFTHDGQLRYFGSTSNLTLLDALVDVTPPIAVQKDATELLENAGLDKDIDEIFEKRLLELFFAWQDPCLHVIDADTFWRSRAQSKYEGIATPYYSPTLSYAMCALGAAYEPRYHPEFVTFPRSLAEFFGDRAKILLELELESPSIATIQGLVILSNHEALCTRDTRGWLYSGMAMRLTLDLGLHLDIDSYVERGIIPYHDAELRRRVFWGVYLNEQFWGFYLGRSAQSRMDIVTVRRPPLQNTFSTMNWKPYPDTNMTNLPVPANMLCKGWVSLYETMLHLTDVLYGCIEISKHALQELTFDTVERLKAWKETLPAELRIDENYTQAVQQPLPHTLTLRMQYHRFMIHCHRPYISRHYIQPQPPQGPGPNHARRTCIESAVSIVEVLNMYERAYSFKNANVQIISFIFSAALILIFTTVPTKSRPRNQQLVTHLSTCFRALDEMGCCFENARRTSTFLSTLQRQWQSRRQNRVVGDRSEVGKHGAGQDSGASVSKSMDLSVNATRGHFGSPYSPLKDQGITPVLSVGVDIPGPDHGSPIADAPSSNVDFMDPDLCNVLLSEGIPRAFI</sequence>
<dbReference type="Proteomes" id="UP001177260">
    <property type="component" value="Unassembled WGS sequence"/>
</dbReference>
<accession>A0ACC3BBR5</accession>
<dbReference type="EMBL" id="JAOPJF010000010">
    <property type="protein sequence ID" value="KAK1147804.1"/>
    <property type="molecule type" value="Genomic_DNA"/>
</dbReference>
<evidence type="ECO:0000313" key="2">
    <source>
        <dbReference type="Proteomes" id="UP001177260"/>
    </source>
</evidence>
<keyword evidence="2" id="KW-1185">Reference proteome</keyword>
<organism evidence="1 2">
    <name type="scientific">Aspergillus melleus</name>
    <dbReference type="NCBI Taxonomy" id="138277"/>
    <lineage>
        <taxon>Eukaryota</taxon>
        <taxon>Fungi</taxon>
        <taxon>Dikarya</taxon>
        <taxon>Ascomycota</taxon>
        <taxon>Pezizomycotina</taxon>
        <taxon>Eurotiomycetes</taxon>
        <taxon>Eurotiomycetidae</taxon>
        <taxon>Eurotiales</taxon>
        <taxon>Aspergillaceae</taxon>
        <taxon>Aspergillus</taxon>
        <taxon>Aspergillus subgen. Circumdati</taxon>
    </lineage>
</organism>
<protein>
    <submittedName>
        <fullName evidence="1">Uncharacterized protein</fullName>
    </submittedName>
</protein>
<reference evidence="1 2" key="1">
    <citation type="journal article" date="2023" name="ACS Omega">
        <title>Identification of the Neoaspergillic Acid Biosynthesis Gene Cluster by Establishing an In Vitro CRISPR-Ribonucleoprotein Genetic System in Aspergillus melleus.</title>
        <authorList>
            <person name="Yuan B."/>
            <person name="Grau M.F."/>
            <person name="Murata R.M."/>
            <person name="Torok T."/>
            <person name="Venkateswaran K."/>
            <person name="Stajich J.E."/>
            <person name="Wang C.C.C."/>
        </authorList>
    </citation>
    <scope>NUCLEOTIDE SEQUENCE [LARGE SCALE GENOMIC DNA]</scope>
    <source>
        <strain evidence="1 2">IMV 1140</strain>
    </source>
</reference>
<comment type="caution">
    <text evidence="1">The sequence shown here is derived from an EMBL/GenBank/DDBJ whole genome shotgun (WGS) entry which is preliminary data.</text>
</comment>
<gene>
    <name evidence="1" type="ORF">N8T08_000317</name>
</gene>
<proteinExistence type="predicted"/>
<name>A0ACC3BBR5_9EURO</name>